<keyword evidence="1" id="KW-0805">Transcription regulation</keyword>
<dbReference type="InterPro" id="IPR025996">
    <property type="entry name" value="MT1864/Rv1816-like_C"/>
</dbReference>
<organism evidence="6 7">
    <name type="scientific">Amycolatopsis sacchari</name>
    <dbReference type="NCBI Taxonomy" id="115433"/>
    <lineage>
        <taxon>Bacteria</taxon>
        <taxon>Bacillati</taxon>
        <taxon>Actinomycetota</taxon>
        <taxon>Actinomycetes</taxon>
        <taxon>Pseudonocardiales</taxon>
        <taxon>Pseudonocardiaceae</taxon>
        <taxon>Amycolatopsis</taxon>
    </lineage>
</organism>
<gene>
    <name evidence="6" type="ORF">SAMN05421835_13936</name>
</gene>
<dbReference type="InterPro" id="IPR009057">
    <property type="entry name" value="Homeodomain-like_sf"/>
</dbReference>
<proteinExistence type="predicted"/>
<dbReference type="SUPFAM" id="SSF46689">
    <property type="entry name" value="Homeodomain-like"/>
    <property type="match status" value="1"/>
</dbReference>
<dbReference type="InterPro" id="IPR001647">
    <property type="entry name" value="HTH_TetR"/>
</dbReference>
<dbReference type="PANTHER" id="PTHR30055">
    <property type="entry name" value="HTH-TYPE TRANSCRIPTIONAL REGULATOR RUTR"/>
    <property type="match status" value="1"/>
</dbReference>
<protein>
    <submittedName>
        <fullName evidence="6">DNA-binding transcriptional regulator, AcrR family</fullName>
    </submittedName>
</protein>
<evidence type="ECO:0000313" key="7">
    <source>
        <dbReference type="Proteomes" id="UP000199025"/>
    </source>
</evidence>
<feature type="DNA-binding region" description="H-T-H motif" evidence="4">
    <location>
        <begin position="35"/>
        <end position="54"/>
    </location>
</feature>
<evidence type="ECO:0000256" key="1">
    <source>
        <dbReference type="ARBA" id="ARBA00023015"/>
    </source>
</evidence>
<dbReference type="EMBL" id="FORP01000039">
    <property type="protein sequence ID" value="SFK86602.1"/>
    <property type="molecule type" value="Genomic_DNA"/>
</dbReference>
<dbReference type="Gene3D" id="1.10.357.10">
    <property type="entry name" value="Tetracycline Repressor, domain 2"/>
    <property type="match status" value="1"/>
</dbReference>
<dbReference type="InterPro" id="IPR036271">
    <property type="entry name" value="Tet_transcr_reg_TetR-rel_C_sf"/>
</dbReference>
<dbReference type="RefSeq" id="WP_091516597.1">
    <property type="nucleotide sequence ID" value="NZ_FORP01000039.1"/>
</dbReference>
<evidence type="ECO:0000256" key="4">
    <source>
        <dbReference type="PROSITE-ProRule" id="PRU00335"/>
    </source>
</evidence>
<dbReference type="PROSITE" id="PS50977">
    <property type="entry name" value="HTH_TETR_2"/>
    <property type="match status" value="1"/>
</dbReference>
<dbReference type="OrthoDB" id="4641396at2"/>
<dbReference type="Proteomes" id="UP000199025">
    <property type="component" value="Unassembled WGS sequence"/>
</dbReference>
<dbReference type="STRING" id="115433.SAMN05421835_13936"/>
<dbReference type="InterPro" id="IPR050109">
    <property type="entry name" value="HTH-type_TetR-like_transc_reg"/>
</dbReference>
<dbReference type="SUPFAM" id="SSF48498">
    <property type="entry name" value="Tetracyclin repressor-like, C-terminal domain"/>
    <property type="match status" value="1"/>
</dbReference>
<accession>A0A1I4CZA3</accession>
<reference evidence="6 7" key="1">
    <citation type="submission" date="2016-10" db="EMBL/GenBank/DDBJ databases">
        <authorList>
            <person name="de Groot N.N."/>
        </authorList>
    </citation>
    <scope>NUCLEOTIDE SEQUENCE [LARGE SCALE GENOMIC DNA]</scope>
    <source>
        <strain evidence="6 7">DSM 44468</strain>
    </source>
</reference>
<dbReference type="GO" id="GO:0000976">
    <property type="term" value="F:transcription cis-regulatory region binding"/>
    <property type="evidence" value="ECO:0007669"/>
    <property type="project" value="TreeGrafter"/>
</dbReference>
<dbReference type="PANTHER" id="PTHR30055:SF234">
    <property type="entry name" value="HTH-TYPE TRANSCRIPTIONAL REGULATOR BETI"/>
    <property type="match status" value="1"/>
</dbReference>
<sequence length="188" mass="20822">MAIEDRRHRERTARRRLITETARSLAEREGWDAVTTRRLSTEIEYSQPVLYKHFGSMEDIVEAVALDGFGELAEALRAARGGTGADELTRVAAAFSEFAAKNPALYDAMFIRATRLRFAADDTPAPLVRAFGELRGAVATIAGARDVDTLTEVIWAALHGLTMLSRGDRLRPGHDAERIELLVAQFRP</sequence>
<evidence type="ECO:0000256" key="3">
    <source>
        <dbReference type="ARBA" id="ARBA00023163"/>
    </source>
</evidence>
<keyword evidence="3" id="KW-0804">Transcription</keyword>
<keyword evidence="2 4" id="KW-0238">DNA-binding</keyword>
<keyword evidence="7" id="KW-1185">Reference proteome</keyword>
<name>A0A1I4CZA3_9PSEU</name>
<dbReference type="AlphaFoldDB" id="A0A1I4CZA3"/>
<evidence type="ECO:0000259" key="5">
    <source>
        <dbReference type="PROSITE" id="PS50977"/>
    </source>
</evidence>
<evidence type="ECO:0000313" key="6">
    <source>
        <dbReference type="EMBL" id="SFK86602.1"/>
    </source>
</evidence>
<evidence type="ECO:0000256" key="2">
    <source>
        <dbReference type="ARBA" id="ARBA00023125"/>
    </source>
</evidence>
<dbReference type="Pfam" id="PF13305">
    <property type="entry name" value="TetR_C_33"/>
    <property type="match status" value="1"/>
</dbReference>
<dbReference type="GO" id="GO:0003700">
    <property type="term" value="F:DNA-binding transcription factor activity"/>
    <property type="evidence" value="ECO:0007669"/>
    <property type="project" value="TreeGrafter"/>
</dbReference>
<feature type="domain" description="HTH tetR-type" evidence="5">
    <location>
        <begin position="12"/>
        <end position="72"/>
    </location>
</feature>
<dbReference type="Pfam" id="PF00440">
    <property type="entry name" value="TetR_N"/>
    <property type="match status" value="1"/>
</dbReference>